<dbReference type="EMBL" id="QRGO01000001">
    <property type="protein sequence ID" value="RDV04511.1"/>
    <property type="molecule type" value="Genomic_DNA"/>
</dbReference>
<comment type="similarity">
    <text evidence="8 9">Belongs to the TRAP transporter small permease family.</text>
</comment>
<feature type="transmembrane region" description="Helical" evidence="9">
    <location>
        <begin position="140"/>
        <end position="165"/>
    </location>
</feature>
<accession>A0A371BAX1</accession>
<name>A0A371BAX1_9BRAD</name>
<feature type="domain" description="Tripartite ATP-independent periplasmic transporters DctQ component" evidence="10">
    <location>
        <begin position="36"/>
        <end position="158"/>
    </location>
</feature>
<organism evidence="11 12">
    <name type="scientific">Undibacter mobilis</name>
    <dbReference type="NCBI Taxonomy" id="2292256"/>
    <lineage>
        <taxon>Bacteria</taxon>
        <taxon>Pseudomonadati</taxon>
        <taxon>Pseudomonadota</taxon>
        <taxon>Alphaproteobacteria</taxon>
        <taxon>Hyphomicrobiales</taxon>
        <taxon>Nitrobacteraceae</taxon>
        <taxon>Undibacter</taxon>
    </lineage>
</organism>
<dbReference type="PANTHER" id="PTHR35011:SF2">
    <property type="entry name" value="2,3-DIKETO-L-GULONATE TRAP TRANSPORTER SMALL PERMEASE PROTEIN YIAM"/>
    <property type="match status" value="1"/>
</dbReference>
<evidence type="ECO:0000256" key="8">
    <source>
        <dbReference type="ARBA" id="ARBA00038436"/>
    </source>
</evidence>
<dbReference type="InterPro" id="IPR055348">
    <property type="entry name" value="DctQ"/>
</dbReference>
<dbReference type="Proteomes" id="UP000263993">
    <property type="component" value="Unassembled WGS sequence"/>
</dbReference>
<evidence type="ECO:0000259" key="10">
    <source>
        <dbReference type="Pfam" id="PF04290"/>
    </source>
</evidence>
<dbReference type="Pfam" id="PF04290">
    <property type="entry name" value="DctQ"/>
    <property type="match status" value="1"/>
</dbReference>
<feature type="transmembrane region" description="Helical" evidence="9">
    <location>
        <begin position="64"/>
        <end position="87"/>
    </location>
</feature>
<proteinExistence type="inferred from homology"/>
<reference evidence="12" key="1">
    <citation type="submission" date="2018-08" db="EMBL/GenBank/DDBJ databases">
        <authorList>
            <person name="Kim S.-J."/>
            <person name="Jung G.-Y."/>
        </authorList>
    </citation>
    <scope>NUCLEOTIDE SEQUENCE [LARGE SCALE GENOMIC DNA]</scope>
    <source>
        <strain evidence="12">GY_H</strain>
    </source>
</reference>
<evidence type="ECO:0000313" key="12">
    <source>
        <dbReference type="Proteomes" id="UP000263993"/>
    </source>
</evidence>
<feature type="transmembrane region" description="Helical" evidence="9">
    <location>
        <begin position="26"/>
        <end position="49"/>
    </location>
</feature>
<keyword evidence="2 9" id="KW-0813">Transport</keyword>
<keyword evidence="4 9" id="KW-0997">Cell inner membrane</keyword>
<comment type="subcellular location">
    <subcellularLocation>
        <location evidence="1 9">Cell inner membrane</location>
        <topology evidence="1 9">Multi-pass membrane protein</topology>
    </subcellularLocation>
</comment>
<comment type="function">
    <text evidence="9">Part of the tripartite ATP-independent periplasmic (TRAP) transport system.</text>
</comment>
<evidence type="ECO:0000256" key="3">
    <source>
        <dbReference type="ARBA" id="ARBA00022475"/>
    </source>
</evidence>
<comment type="subunit">
    <text evidence="9">The complex comprises the extracytoplasmic solute receptor protein and the two transmembrane proteins.</text>
</comment>
<evidence type="ECO:0000256" key="5">
    <source>
        <dbReference type="ARBA" id="ARBA00022692"/>
    </source>
</evidence>
<evidence type="ECO:0000256" key="7">
    <source>
        <dbReference type="ARBA" id="ARBA00023136"/>
    </source>
</evidence>
<dbReference type="RefSeq" id="WP_115516536.1">
    <property type="nucleotide sequence ID" value="NZ_QRGO01000001.1"/>
</dbReference>
<keyword evidence="6 9" id="KW-1133">Transmembrane helix</keyword>
<keyword evidence="5 9" id="KW-0812">Transmembrane</keyword>
<dbReference type="GO" id="GO:0005886">
    <property type="term" value="C:plasma membrane"/>
    <property type="evidence" value="ECO:0007669"/>
    <property type="project" value="UniProtKB-SubCell"/>
</dbReference>
<dbReference type="PANTHER" id="PTHR35011">
    <property type="entry name" value="2,3-DIKETO-L-GULONATE TRAP TRANSPORTER SMALL PERMEASE PROTEIN YIAM"/>
    <property type="match status" value="1"/>
</dbReference>
<dbReference type="InterPro" id="IPR007387">
    <property type="entry name" value="TRAP_DctQ"/>
</dbReference>
<dbReference type="GO" id="GO:0015740">
    <property type="term" value="P:C4-dicarboxylate transport"/>
    <property type="evidence" value="ECO:0007669"/>
    <property type="project" value="TreeGrafter"/>
</dbReference>
<evidence type="ECO:0000256" key="4">
    <source>
        <dbReference type="ARBA" id="ARBA00022519"/>
    </source>
</evidence>
<dbReference type="GO" id="GO:0022857">
    <property type="term" value="F:transmembrane transporter activity"/>
    <property type="evidence" value="ECO:0007669"/>
    <property type="project" value="UniProtKB-UniRule"/>
</dbReference>
<dbReference type="AlphaFoldDB" id="A0A371BAX1"/>
<comment type="caution">
    <text evidence="11">The sequence shown here is derived from an EMBL/GenBank/DDBJ whole genome shotgun (WGS) entry which is preliminary data.</text>
</comment>
<evidence type="ECO:0000256" key="9">
    <source>
        <dbReference type="RuleBase" id="RU369079"/>
    </source>
</evidence>
<evidence type="ECO:0000256" key="1">
    <source>
        <dbReference type="ARBA" id="ARBA00004429"/>
    </source>
</evidence>
<keyword evidence="12" id="KW-1185">Reference proteome</keyword>
<dbReference type="OrthoDB" id="9791324at2"/>
<evidence type="ECO:0000256" key="2">
    <source>
        <dbReference type="ARBA" id="ARBA00022448"/>
    </source>
</evidence>
<gene>
    <name evidence="11" type="ORF">DXH78_08010</name>
</gene>
<protein>
    <recommendedName>
        <fullName evidence="9">TRAP transporter small permease protein</fullName>
    </recommendedName>
</protein>
<evidence type="ECO:0000256" key="6">
    <source>
        <dbReference type="ARBA" id="ARBA00022989"/>
    </source>
</evidence>
<keyword evidence="7 9" id="KW-0472">Membrane</keyword>
<keyword evidence="3" id="KW-1003">Cell membrane</keyword>
<evidence type="ECO:0000313" key="11">
    <source>
        <dbReference type="EMBL" id="RDV04511.1"/>
    </source>
</evidence>
<feature type="transmembrane region" description="Helical" evidence="9">
    <location>
        <begin position="99"/>
        <end position="120"/>
    </location>
</feature>
<sequence length="181" mass="19146">MQASDRGPLLAALDTADKIVRLACKWAVFSTGTVLLVAITIGVISRYVITVGGVDWAEELPKQLFAWFIMFGVVLAVQTGNHIAVDLALHALPERGKRLVMVLTSAIVVFAYAYLALTALEVADIAKFEINPVLGTPGSLPYFALALGAILTALTTMTIAIRIGLLGSAAAPQARPEDSVQ</sequence>